<name>A0A226EKL4_FOLCA</name>
<accession>A0A226EKL4</accession>
<feature type="compositionally biased region" description="Low complexity" evidence="13">
    <location>
        <begin position="573"/>
        <end position="599"/>
    </location>
</feature>
<comment type="subcellular location">
    <subcellularLocation>
        <location evidence="1">Cell membrane</location>
    </subcellularLocation>
    <subcellularLocation>
        <location evidence="2">Cytoplasm</location>
        <location evidence="2">Cytoskeleton</location>
        <location evidence="2">Cilium axoneme</location>
    </subcellularLocation>
</comment>
<evidence type="ECO:0000256" key="12">
    <source>
        <dbReference type="ARBA" id="ARBA00023273"/>
    </source>
</evidence>
<keyword evidence="4" id="KW-1003">Cell membrane</keyword>
<organism evidence="14 15">
    <name type="scientific">Folsomia candida</name>
    <name type="common">Springtail</name>
    <dbReference type="NCBI Taxonomy" id="158441"/>
    <lineage>
        <taxon>Eukaryota</taxon>
        <taxon>Metazoa</taxon>
        <taxon>Ecdysozoa</taxon>
        <taxon>Arthropoda</taxon>
        <taxon>Hexapoda</taxon>
        <taxon>Collembola</taxon>
        <taxon>Entomobryomorpha</taxon>
        <taxon>Isotomoidea</taxon>
        <taxon>Isotomidae</taxon>
        <taxon>Proisotominae</taxon>
        <taxon>Folsomia</taxon>
    </lineage>
</organism>
<evidence type="ECO:0000256" key="5">
    <source>
        <dbReference type="ARBA" id="ARBA00022490"/>
    </source>
</evidence>
<evidence type="ECO:0000256" key="7">
    <source>
        <dbReference type="ARBA" id="ARBA00022737"/>
    </source>
</evidence>
<evidence type="ECO:0000256" key="6">
    <source>
        <dbReference type="ARBA" id="ARBA00022574"/>
    </source>
</evidence>
<protein>
    <submittedName>
        <fullName evidence="14">WD repeat-containing and planar cell polarity effector protein fritz</fullName>
    </submittedName>
</protein>
<dbReference type="Gene3D" id="2.130.10.10">
    <property type="entry name" value="YVTN repeat-like/Quinoprotein amine dehydrogenase"/>
    <property type="match status" value="1"/>
</dbReference>
<keyword evidence="8" id="KW-0970">Cilium biogenesis/degradation</keyword>
<keyword evidence="12" id="KW-0966">Cell projection</keyword>
<evidence type="ECO:0000256" key="3">
    <source>
        <dbReference type="ARBA" id="ARBA00006059"/>
    </source>
</evidence>
<dbReference type="OrthoDB" id="10013020at2759"/>
<gene>
    <name evidence="14" type="ORF">Fcan01_07648</name>
</gene>
<keyword evidence="5" id="KW-0963">Cytoplasm</keyword>
<evidence type="ECO:0000313" key="15">
    <source>
        <dbReference type="Proteomes" id="UP000198287"/>
    </source>
</evidence>
<dbReference type="GO" id="GO:0045184">
    <property type="term" value="P:establishment of protein localization"/>
    <property type="evidence" value="ECO:0007669"/>
    <property type="project" value="TreeGrafter"/>
</dbReference>
<evidence type="ECO:0000256" key="4">
    <source>
        <dbReference type="ARBA" id="ARBA00022475"/>
    </source>
</evidence>
<dbReference type="OMA" id="FPWSPKP"/>
<dbReference type="InterPro" id="IPR015943">
    <property type="entry name" value="WD40/YVTN_repeat-like_dom_sf"/>
</dbReference>
<evidence type="ECO:0000256" key="10">
    <source>
        <dbReference type="ARBA" id="ARBA00023136"/>
    </source>
</evidence>
<dbReference type="GO" id="GO:0097541">
    <property type="term" value="C:axonemal basal plate"/>
    <property type="evidence" value="ECO:0007669"/>
    <property type="project" value="TreeGrafter"/>
</dbReference>
<comment type="caution">
    <text evidence="14">The sequence shown here is derived from an EMBL/GenBank/DDBJ whole genome shotgun (WGS) entry which is preliminary data.</text>
</comment>
<dbReference type="Pfam" id="PF11768">
    <property type="entry name" value="Frtz"/>
    <property type="match status" value="1"/>
</dbReference>
<sequence>MAGLFLQQHYLPFNVALFAENEKFQASRAESLATQWFKNGKFEEPSSKGKILGFSDLIKSMKSENGNATVQEVQDLLSASKILSIKWKSNCCICVVLADGTIVYIHIKNIHTNEFYFVVDKFFRFPESALSVAYSNKHVLFMFSENRLLLLRKERGGAEKGEKSELIHPEVSVSNYHDLLPNLVSKKIEKKITINGKSDLLMVWWSGSKEDIFPWSPKPEQKANIFIYSLDENDPTLISYLKTDNNLLECCFIPGNYNHICTLELTYDTQANILVNEVIHEITRGKLTSICETAIPLQSELKCYAYDERCRKLALGCCDGSLVIYTQDGKVTHFTKASFIPCSVSWHNDAFLVFVSGDRGQFQIFDIALSPLLLLDNFETSPSLTKELVPPTIIDKLCWSPLVSSASSDSTLLIRFETGVMVFLRLAIGRVKLTQLCNFHLTNDHFREAVKVLRSVSWTSDESLYATYQIFTFLMQQKHSEDVEYNLEHLLATYFAPSTPIDEVLRKKHSKSMRILARKFFMWLTREKKYPRAFQIATSLGEEGLLRKLYLITLAHGEVALASEINKKIQPLSVSSSDSRSSSDSGSQSRSSYSTSSESSDIDDNGPLSPVSVTIPRPELFVLEPPSPYRNPTDFTVPVETPTPKHFYFGERASSTSSSVAENALISETGNIDAASVSSSSSTIEVINFGPV</sequence>
<keyword evidence="15" id="KW-1185">Reference proteome</keyword>
<dbReference type="InterPro" id="IPR024511">
    <property type="entry name" value="Frtz"/>
</dbReference>
<keyword evidence="11" id="KW-0206">Cytoskeleton</keyword>
<evidence type="ECO:0000256" key="11">
    <source>
        <dbReference type="ARBA" id="ARBA00023212"/>
    </source>
</evidence>
<evidence type="ECO:0000256" key="2">
    <source>
        <dbReference type="ARBA" id="ARBA00004430"/>
    </source>
</evidence>
<proteinExistence type="inferred from homology"/>
<keyword evidence="7" id="KW-0677">Repeat</keyword>
<feature type="region of interest" description="Disordered" evidence="13">
    <location>
        <begin position="572"/>
        <end position="609"/>
    </location>
</feature>
<dbReference type="GO" id="GO:0007399">
    <property type="term" value="P:nervous system development"/>
    <property type="evidence" value="ECO:0007669"/>
    <property type="project" value="TreeGrafter"/>
</dbReference>
<keyword evidence="10" id="KW-0472">Membrane</keyword>
<dbReference type="Proteomes" id="UP000198287">
    <property type="component" value="Unassembled WGS sequence"/>
</dbReference>
<dbReference type="GO" id="GO:0005886">
    <property type="term" value="C:plasma membrane"/>
    <property type="evidence" value="ECO:0007669"/>
    <property type="project" value="UniProtKB-SubCell"/>
</dbReference>
<dbReference type="STRING" id="158441.A0A226EKL4"/>
<dbReference type="SUPFAM" id="SSF50978">
    <property type="entry name" value="WD40 repeat-like"/>
    <property type="match status" value="1"/>
</dbReference>
<keyword evidence="6" id="KW-0853">WD repeat</keyword>
<evidence type="ECO:0000256" key="8">
    <source>
        <dbReference type="ARBA" id="ARBA00022794"/>
    </source>
</evidence>
<evidence type="ECO:0000313" key="14">
    <source>
        <dbReference type="EMBL" id="OXA58182.1"/>
    </source>
</evidence>
<dbReference type="GO" id="GO:0044782">
    <property type="term" value="P:cilium organization"/>
    <property type="evidence" value="ECO:0007669"/>
    <property type="project" value="TreeGrafter"/>
</dbReference>
<dbReference type="PANTHER" id="PTHR13667:SF5">
    <property type="entry name" value="WD REPEAT-CONTAINING AND PLANAR CELL POLARITY EFFECTOR PROTEIN FRITZ HOMOLOG"/>
    <property type="match status" value="1"/>
</dbReference>
<dbReference type="EMBL" id="LNIX01000003">
    <property type="protein sequence ID" value="OXA58182.1"/>
    <property type="molecule type" value="Genomic_DNA"/>
</dbReference>
<dbReference type="PANTHER" id="PTHR13667">
    <property type="entry name" value="HOMOLOC-13"/>
    <property type="match status" value="1"/>
</dbReference>
<comment type="similarity">
    <text evidence="3">Belongs to the WD repeat fritz family.</text>
</comment>
<keyword evidence="9" id="KW-0969">Cilium</keyword>
<reference evidence="14 15" key="1">
    <citation type="submission" date="2015-12" db="EMBL/GenBank/DDBJ databases">
        <title>The genome of Folsomia candida.</title>
        <authorList>
            <person name="Faddeeva A."/>
            <person name="Derks M.F."/>
            <person name="Anvar Y."/>
            <person name="Smit S."/>
            <person name="Van Straalen N."/>
            <person name="Roelofs D."/>
        </authorList>
    </citation>
    <scope>NUCLEOTIDE SEQUENCE [LARGE SCALE GENOMIC DNA]</scope>
    <source>
        <strain evidence="14 15">VU population</strain>
        <tissue evidence="14">Whole body</tissue>
    </source>
</reference>
<evidence type="ECO:0000256" key="1">
    <source>
        <dbReference type="ARBA" id="ARBA00004236"/>
    </source>
</evidence>
<evidence type="ECO:0000256" key="13">
    <source>
        <dbReference type="SAM" id="MobiDB-lite"/>
    </source>
</evidence>
<dbReference type="AlphaFoldDB" id="A0A226EKL4"/>
<dbReference type="InterPro" id="IPR036322">
    <property type="entry name" value="WD40_repeat_dom_sf"/>
</dbReference>
<evidence type="ECO:0000256" key="9">
    <source>
        <dbReference type="ARBA" id="ARBA00023069"/>
    </source>
</evidence>